<name>A0A1F7XE97_9BACT</name>
<dbReference type="Proteomes" id="UP000179013">
    <property type="component" value="Unassembled WGS sequence"/>
</dbReference>
<reference evidence="3 4" key="1">
    <citation type="journal article" date="2016" name="Nat. Commun.">
        <title>Thousands of microbial genomes shed light on interconnected biogeochemical processes in an aquifer system.</title>
        <authorList>
            <person name="Anantharaman K."/>
            <person name="Brown C.T."/>
            <person name="Hug L.A."/>
            <person name="Sharon I."/>
            <person name="Castelle C.J."/>
            <person name="Probst A.J."/>
            <person name="Thomas B.C."/>
            <person name="Singh A."/>
            <person name="Wilkins M.J."/>
            <person name="Karaoz U."/>
            <person name="Brodie E.L."/>
            <person name="Williams K.H."/>
            <person name="Hubbard S.S."/>
            <person name="Banfield J.F."/>
        </authorList>
    </citation>
    <scope>NUCLEOTIDE SEQUENCE [LARGE SCALE GENOMIC DNA]</scope>
</reference>
<organism evidence="3 4">
    <name type="scientific">Candidatus Woesebacteria bacterium RBG_16_39_8b</name>
    <dbReference type="NCBI Taxonomy" id="1802482"/>
    <lineage>
        <taxon>Bacteria</taxon>
        <taxon>Candidatus Woeseibacteriota</taxon>
    </lineage>
</organism>
<evidence type="ECO:0000313" key="3">
    <source>
        <dbReference type="EMBL" id="OGM13069.1"/>
    </source>
</evidence>
<feature type="region of interest" description="Disordered" evidence="1">
    <location>
        <begin position="1"/>
        <end position="44"/>
    </location>
</feature>
<evidence type="ECO:0000256" key="1">
    <source>
        <dbReference type="SAM" id="MobiDB-lite"/>
    </source>
</evidence>
<keyword evidence="2" id="KW-1133">Transmembrane helix</keyword>
<keyword evidence="2" id="KW-0472">Membrane</keyword>
<feature type="transmembrane region" description="Helical" evidence="2">
    <location>
        <begin position="71"/>
        <end position="88"/>
    </location>
</feature>
<proteinExistence type="predicted"/>
<accession>A0A1F7XE97</accession>
<keyword evidence="2" id="KW-0812">Transmembrane</keyword>
<feature type="compositionally biased region" description="Basic residues" evidence="1">
    <location>
        <begin position="1"/>
        <end position="17"/>
    </location>
</feature>
<evidence type="ECO:0000313" key="4">
    <source>
        <dbReference type="Proteomes" id="UP000179013"/>
    </source>
</evidence>
<protein>
    <submittedName>
        <fullName evidence="3">Uncharacterized protein</fullName>
    </submittedName>
</protein>
<evidence type="ECO:0000256" key="2">
    <source>
        <dbReference type="SAM" id="Phobius"/>
    </source>
</evidence>
<dbReference type="AlphaFoldDB" id="A0A1F7XE97"/>
<gene>
    <name evidence="3" type="ORF">A2V80_00450</name>
</gene>
<sequence length="89" mass="10184">MSKRRTRRQKEKAKHKFLYQPTGASNEPAVKGQISKAKKHKKHEITKDKMAVNTENIDDLASLKKNIGKSVILASLILSLELVIYLIWQ</sequence>
<comment type="caution">
    <text evidence="3">The sequence shown here is derived from an EMBL/GenBank/DDBJ whole genome shotgun (WGS) entry which is preliminary data.</text>
</comment>
<dbReference type="EMBL" id="MGFU01000013">
    <property type="protein sequence ID" value="OGM13069.1"/>
    <property type="molecule type" value="Genomic_DNA"/>
</dbReference>